<dbReference type="Proteomes" id="UP000192721">
    <property type="component" value="Unassembled WGS sequence"/>
</dbReference>
<dbReference type="SUPFAM" id="SSF53850">
    <property type="entry name" value="Periplasmic binding protein-like II"/>
    <property type="match status" value="1"/>
</dbReference>
<evidence type="ECO:0000256" key="1">
    <source>
        <dbReference type="ARBA" id="ARBA00022729"/>
    </source>
</evidence>
<feature type="signal peptide" evidence="2">
    <location>
        <begin position="1"/>
        <end position="17"/>
    </location>
</feature>
<dbReference type="Pfam" id="PF00497">
    <property type="entry name" value="SBP_bac_3"/>
    <property type="match status" value="1"/>
</dbReference>
<dbReference type="PANTHER" id="PTHR35936">
    <property type="entry name" value="MEMBRANE-BOUND LYTIC MUREIN TRANSGLYCOSYLASE F"/>
    <property type="match status" value="1"/>
</dbReference>
<evidence type="ECO:0000256" key="2">
    <source>
        <dbReference type="SAM" id="SignalP"/>
    </source>
</evidence>
<dbReference type="Gene3D" id="3.40.190.10">
    <property type="entry name" value="Periplasmic binding protein-like II"/>
    <property type="match status" value="2"/>
</dbReference>
<organism evidence="4 5">
    <name type="scientific">Chromobacterium haemolyticum</name>
    <dbReference type="NCBI Taxonomy" id="394935"/>
    <lineage>
        <taxon>Bacteria</taxon>
        <taxon>Pseudomonadati</taxon>
        <taxon>Pseudomonadota</taxon>
        <taxon>Betaproteobacteria</taxon>
        <taxon>Neisseriales</taxon>
        <taxon>Chromobacteriaceae</taxon>
        <taxon>Chromobacterium</taxon>
    </lineage>
</organism>
<dbReference type="RefSeq" id="WP_081556741.1">
    <property type="nucleotide sequence ID" value="NZ_MUKV01000039.1"/>
</dbReference>
<feature type="domain" description="Solute-binding protein family 3/N-terminal" evidence="3">
    <location>
        <begin position="43"/>
        <end position="251"/>
    </location>
</feature>
<comment type="caution">
    <text evidence="4">The sequence shown here is derived from an EMBL/GenBank/DDBJ whole genome shotgun (WGS) entry which is preliminary data.</text>
</comment>
<proteinExistence type="predicted"/>
<dbReference type="PANTHER" id="PTHR35936:SF6">
    <property type="entry name" value="AMINO ACID ABC TRANSPORTER SUBSTRATE-BINDING PAAT FAMILY PROTEIN"/>
    <property type="match status" value="1"/>
</dbReference>
<gene>
    <name evidence="4" type="ORF">B0T45_20525</name>
</gene>
<dbReference type="AlphaFoldDB" id="A0A1W0CF77"/>
<evidence type="ECO:0000313" key="5">
    <source>
        <dbReference type="Proteomes" id="UP000192721"/>
    </source>
</evidence>
<keyword evidence="1 2" id="KW-0732">Signal</keyword>
<sequence>MKAHWAALLGGALASMAALGDSPCPADGLKVGYYLIGSAYENGHGYDVDLVHELARRLGCKIVQEDVYPRIRVLKMLEHGQLNLGTSTVPTPDRRKYAWIYPYFYSKNMILLSNQIGARTLDQLLAEPAVKWGVIRGYRHSPEQDAFIEQLTKRGKVVMANDERDLYAMLSQRIVTAAFAHPFSYDNWLNSPALSGQVAVLDLFPSSERIAGGLMLAHSAFSQQQAEQWQTQLQQMAKDSSLRKIFSKYLSADSVAQLQLQP</sequence>
<accession>A0A1W0CF77</accession>
<feature type="chain" id="PRO_5012190278" description="Solute-binding protein family 3/N-terminal domain-containing protein" evidence="2">
    <location>
        <begin position="18"/>
        <end position="262"/>
    </location>
</feature>
<evidence type="ECO:0000313" key="4">
    <source>
        <dbReference type="EMBL" id="OQS33378.1"/>
    </source>
</evidence>
<protein>
    <recommendedName>
        <fullName evidence="3">Solute-binding protein family 3/N-terminal domain-containing protein</fullName>
    </recommendedName>
</protein>
<evidence type="ECO:0000259" key="3">
    <source>
        <dbReference type="Pfam" id="PF00497"/>
    </source>
</evidence>
<dbReference type="EMBL" id="MUKV01000039">
    <property type="protein sequence ID" value="OQS33378.1"/>
    <property type="molecule type" value="Genomic_DNA"/>
</dbReference>
<name>A0A1W0CF77_9NEIS</name>
<reference evidence="4 5" key="1">
    <citation type="submission" date="2017-02" db="EMBL/GenBank/DDBJ databases">
        <title>Chromobacterium haemolyticum H5244.</title>
        <authorList>
            <person name="Gulvik C.A."/>
        </authorList>
    </citation>
    <scope>NUCLEOTIDE SEQUENCE [LARGE SCALE GENOMIC DNA]</scope>
    <source>
        <strain evidence="4 5">H5244</strain>
    </source>
</reference>
<dbReference type="InterPro" id="IPR001638">
    <property type="entry name" value="Solute-binding_3/MltF_N"/>
</dbReference>